<dbReference type="AlphaFoldDB" id="A0A8S1TF81"/>
<dbReference type="EMBL" id="CAJJDP010000024">
    <property type="protein sequence ID" value="CAD8150598.1"/>
    <property type="molecule type" value="Genomic_DNA"/>
</dbReference>
<name>A0A8S1TF81_PAROT</name>
<dbReference type="Pfam" id="PF07534">
    <property type="entry name" value="TLD"/>
    <property type="match status" value="1"/>
</dbReference>
<evidence type="ECO:0000313" key="2">
    <source>
        <dbReference type="EMBL" id="CAD8150598.1"/>
    </source>
</evidence>
<comment type="caution">
    <text evidence="2">The sequence shown here is derived from an EMBL/GenBank/DDBJ whole genome shotgun (WGS) entry which is preliminary data.</text>
</comment>
<sequence length="256" mass="30446">MKRGILMFRLYELRQHFFELNVTTSTGRLEHLIYGFLAGCCNQVGQIILNQIFKKQLTNLNFQFTEINKIEASVKPNLLKDNYWIKIFQILQEKTKKIIKQSVLIYQGSKDGLNNQLYWNKVNSKSNLLMVFQSKSDYIFGAYSLCRWEQNPTGYIEDNTLQSFIFSQTHDEVYPLKSDERQKAIYCNSGRHDLRIDSNFTDGYYKLGHQFQFNQYKNLSENPYYLDRISQKQKNARFMNYNLFELTCLSQNISRE</sequence>
<reference evidence="2" key="1">
    <citation type="submission" date="2021-01" db="EMBL/GenBank/DDBJ databases">
        <authorList>
            <consortium name="Genoscope - CEA"/>
            <person name="William W."/>
        </authorList>
    </citation>
    <scope>NUCLEOTIDE SEQUENCE</scope>
</reference>
<dbReference type="PANTHER" id="PTHR23354">
    <property type="entry name" value="NUCLEOLAR PROTEIN 7/ESTROGEN RECEPTOR COACTIVATOR-RELATED"/>
    <property type="match status" value="1"/>
</dbReference>
<proteinExistence type="predicted"/>
<dbReference type="Proteomes" id="UP000683925">
    <property type="component" value="Unassembled WGS sequence"/>
</dbReference>
<feature type="domain" description="TLDc" evidence="1">
    <location>
        <begin position="76"/>
        <end position="213"/>
    </location>
</feature>
<organism evidence="2 3">
    <name type="scientific">Paramecium octaurelia</name>
    <dbReference type="NCBI Taxonomy" id="43137"/>
    <lineage>
        <taxon>Eukaryota</taxon>
        <taxon>Sar</taxon>
        <taxon>Alveolata</taxon>
        <taxon>Ciliophora</taxon>
        <taxon>Intramacronucleata</taxon>
        <taxon>Oligohymenophorea</taxon>
        <taxon>Peniculida</taxon>
        <taxon>Parameciidae</taxon>
        <taxon>Paramecium</taxon>
    </lineage>
</organism>
<gene>
    <name evidence="2" type="ORF">POCTA_138.1.T0240014</name>
</gene>
<keyword evidence="3" id="KW-1185">Reference proteome</keyword>
<evidence type="ECO:0000313" key="3">
    <source>
        <dbReference type="Proteomes" id="UP000683925"/>
    </source>
</evidence>
<evidence type="ECO:0000259" key="1">
    <source>
        <dbReference type="Pfam" id="PF07534"/>
    </source>
</evidence>
<dbReference type="InterPro" id="IPR006571">
    <property type="entry name" value="TLDc_dom"/>
</dbReference>
<accession>A0A8S1TF81</accession>
<dbReference type="PANTHER" id="PTHR23354:SF122">
    <property type="entry name" value="GTPASE-ACTIVATING PROTEIN SKYWALKER"/>
    <property type="match status" value="1"/>
</dbReference>
<protein>
    <recommendedName>
        <fullName evidence="1">TLDc domain-containing protein</fullName>
    </recommendedName>
</protein>